<evidence type="ECO:0000259" key="11">
    <source>
        <dbReference type="PROSITE" id="PS50929"/>
    </source>
</evidence>
<dbReference type="PROSITE" id="PS50929">
    <property type="entry name" value="ABC_TM1F"/>
    <property type="match status" value="1"/>
</dbReference>
<feature type="transmembrane region" description="Helical" evidence="9">
    <location>
        <begin position="753"/>
        <end position="774"/>
    </location>
</feature>
<dbReference type="SUPFAM" id="SSF52540">
    <property type="entry name" value="P-loop containing nucleoside triphosphate hydrolases"/>
    <property type="match status" value="2"/>
</dbReference>
<evidence type="ECO:0000256" key="9">
    <source>
        <dbReference type="SAM" id="Phobius"/>
    </source>
</evidence>
<feature type="domain" description="ABC transporter" evidence="10">
    <location>
        <begin position="229"/>
        <end position="469"/>
    </location>
</feature>
<evidence type="ECO:0000256" key="8">
    <source>
        <dbReference type="ARBA" id="ARBA00023136"/>
    </source>
</evidence>
<evidence type="ECO:0008006" key="14">
    <source>
        <dbReference type="Google" id="ProtNLM"/>
    </source>
</evidence>
<keyword evidence="7 9" id="KW-1133">Transmembrane helix</keyword>
<evidence type="ECO:0000256" key="4">
    <source>
        <dbReference type="ARBA" id="ARBA00022692"/>
    </source>
</evidence>
<dbReference type="Proteomes" id="UP000745764">
    <property type="component" value="Unassembled WGS sequence"/>
</dbReference>
<evidence type="ECO:0000256" key="2">
    <source>
        <dbReference type="ARBA" id="ARBA00009726"/>
    </source>
</evidence>
<evidence type="ECO:0000259" key="10">
    <source>
        <dbReference type="PROSITE" id="PS50893"/>
    </source>
</evidence>
<dbReference type="EMBL" id="CAINUL010000010">
    <property type="protein sequence ID" value="CAD0111512.1"/>
    <property type="molecule type" value="Genomic_DNA"/>
</dbReference>
<dbReference type="GO" id="GO:0016020">
    <property type="term" value="C:membrane"/>
    <property type="evidence" value="ECO:0007669"/>
    <property type="project" value="UniProtKB-SubCell"/>
</dbReference>
<organism evidence="12 13">
    <name type="scientific">Aureobasidium uvarum</name>
    <dbReference type="NCBI Taxonomy" id="2773716"/>
    <lineage>
        <taxon>Eukaryota</taxon>
        <taxon>Fungi</taxon>
        <taxon>Dikarya</taxon>
        <taxon>Ascomycota</taxon>
        <taxon>Pezizomycotina</taxon>
        <taxon>Dothideomycetes</taxon>
        <taxon>Dothideomycetidae</taxon>
        <taxon>Dothideales</taxon>
        <taxon>Saccotheciaceae</taxon>
        <taxon>Aureobasidium</taxon>
    </lineage>
</organism>
<dbReference type="Pfam" id="PF00664">
    <property type="entry name" value="ABC_membrane"/>
    <property type="match status" value="1"/>
</dbReference>
<feature type="domain" description="ABC transmembrane type-1" evidence="11">
    <location>
        <begin position="530"/>
        <end position="812"/>
    </location>
</feature>
<dbReference type="GO" id="GO:0140359">
    <property type="term" value="F:ABC-type transporter activity"/>
    <property type="evidence" value="ECO:0007669"/>
    <property type="project" value="InterPro"/>
</dbReference>
<dbReference type="GO" id="GO:0005524">
    <property type="term" value="F:ATP binding"/>
    <property type="evidence" value="ECO:0007669"/>
    <property type="project" value="UniProtKB-KW"/>
</dbReference>
<keyword evidence="3" id="KW-0813">Transport</keyword>
<keyword evidence="5" id="KW-0547">Nucleotide-binding</keyword>
<keyword evidence="6" id="KW-0067">ATP-binding</keyword>
<evidence type="ECO:0000256" key="1">
    <source>
        <dbReference type="ARBA" id="ARBA00004141"/>
    </source>
</evidence>
<keyword evidence="13" id="KW-1185">Reference proteome</keyword>
<comment type="similarity">
    <text evidence="2">Belongs to the ABC transporter superfamily. ABCC family. Conjugate transporter (TC 3.A.1.208) subfamily.</text>
</comment>
<sequence>MRIAAETSDLDAWPDLNHKTKSKAQPPVKDCTQSLMTQVFAQRRHVVIEQWILTITRTILTFGSPYCVLRLIARLESNDRDLAWVWLCGIALSATSETIVHYRQNWFQWSELETLEVCVWSVLHDIKLQANEDLWRQRVKKYREIELRAKRQDLVAQNISFVWKIASPLLVSEITIFVHAYLEGQLRASVIFTIRELLPQLEGTLGLAPLVIQDYLSAQASSRRLQSFLRIPDRDDYIQNNYSGNIVLSNASFTWPDSGDSSLLGGQDASTRFNLEHVNWQESDACCNSWEAKLLDGSIETSRGTADNPIALVTQTPWLQSTTLKDNMLLGEIYDASRYERVIEVCALIPDLEALKDGDQTSIGAQGVMASGGQRARIALARALYSRARILLLDDILSALDTRVARHIVDALNGPLGDGRTRILVTHQLELCMSKASCVVHIAHGTAQAVAQDPRDDRRKPSLDIRSTDWKPVAHRAVSDTGKTLGSFVHEEDRQVPVSSAADLTLKSSPAPCQSYIEGLGGYNYVSVYIIALVLRQVLVMLPTWTLKNAKMLDSLAISQPPMRIEILHHTGSFVASAVLAVSAEYLFYAHQASGTLRASEAFFNTMLDTVVQMPLSWIDSVSTGELTQRFCTDSQAMDDRLMPLVSEFLQCGMEIMTTIVIGLNQSWYTGFIVFGGLCASSGVGRLYNRARVTVQRADRQPTSRLLGLAMTTTTGLSTIRAFGATSAFEEQMHSCVDDLSKARRHFWIANRWLGLQMSLIGIIFSFGTGVVLLHSRSAATDASLFGFALSFSMRFSSVIFKAVDGFGAFETSAVAASAISEFKYLKSEAQDGLQVTQDWPRKGGVEVKNLSVRYSDSSRLVLDNINFTVAPGERIGMVGRTGAGKSTLLLALLRMIEAEKGSVYINGLDVSTIRLRDLRQRIGYIPQNPALFSGTVRTNLDPFDQYPDAKLEKVLQRVAHRLTTVATFDKIIVMDDGKIVEQGPPKYLLAKSGAFHGLVKSS</sequence>
<keyword evidence="8 9" id="KW-0472">Membrane</keyword>
<evidence type="ECO:0000313" key="13">
    <source>
        <dbReference type="Proteomes" id="UP000745764"/>
    </source>
</evidence>
<comment type="caution">
    <text evidence="12">The sequence shown here is derived from an EMBL/GenBank/DDBJ whole genome shotgun (WGS) entry which is preliminary data.</text>
</comment>
<dbReference type="InterPro" id="IPR011527">
    <property type="entry name" value="ABC1_TM_dom"/>
</dbReference>
<dbReference type="Gene3D" id="1.20.1560.10">
    <property type="entry name" value="ABC transporter type 1, transmembrane domain"/>
    <property type="match status" value="2"/>
</dbReference>
<gene>
    <name evidence="12" type="ORF">AWRI4620_LOCUS5767</name>
</gene>
<dbReference type="Gene3D" id="3.40.50.300">
    <property type="entry name" value="P-loop containing nucleotide triphosphate hydrolases"/>
    <property type="match status" value="3"/>
</dbReference>
<dbReference type="FunFam" id="3.40.50.300:FF:003838">
    <property type="entry name" value="ATP-dependent bile acid permease, putative"/>
    <property type="match status" value="1"/>
</dbReference>
<dbReference type="Pfam" id="PF00005">
    <property type="entry name" value="ABC_tran"/>
    <property type="match status" value="2"/>
</dbReference>
<dbReference type="GO" id="GO:0016887">
    <property type="term" value="F:ATP hydrolysis activity"/>
    <property type="evidence" value="ECO:0007669"/>
    <property type="project" value="InterPro"/>
</dbReference>
<dbReference type="SUPFAM" id="SSF90123">
    <property type="entry name" value="ABC transporter transmembrane region"/>
    <property type="match status" value="2"/>
</dbReference>
<evidence type="ECO:0000256" key="5">
    <source>
        <dbReference type="ARBA" id="ARBA00022741"/>
    </source>
</evidence>
<dbReference type="InterPro" id="IPR036640">
    <property type="entry name" value="ABC1_TM_sf"/>
</dbReference>
<protein>
    <recommendedName>
        <fullName evidence="14">P-loop containing nucleoside triphosphate hydrolase protein</fullName>
    </recommendedName>
</protein>
<keyword evidence="4 9" id="KW-0812">Transmembrane</keyword>
<evidence type="ECO:0000256" key="7">
    <source>
        <dbReference type="ARBA" id="ARBA00022989"/>
    </source>
</evidence>
<accession>A0A9N8PSV8</accession>
<dbReference type="PROSITE" id="PS50893">
    <property type="entry name" value="ABC_TRANSPORTER_2"/>
    <property type="match status" value="1"/>
</dbReference>
<evidence type="ECO:0000313" key="12">
    <source>
        <dbReference type="EMBL" id="CAD0111512.1"/>
    </source>
</evidence>
<dbReference type="PANTHER" id="PTHR24223:SF456">
    <property type="entry name" value="MULTIDRUG RESISTANCE-ASSOCIATED PROTEIN LETHAL(2)03659"/>
    <property type="match status" value="1"/>
</dbReference>
<evidence type="ECO:0000256" key="3">
    <source>
        <dbReference type="ARBA" id="ARBA00022448"/>
    </source>
</evidence>
<dbReference type="PANTHER" id="PTHR24223">
    <property type="entry name" value="ATP-BINDING CASSETTE SUB-FAMILY C"/>
    <property type="match status" value="1"/>
</dbReference>
<dbReference type="OrthoDB" id="6500128at2759"/>
<dbReference type="InterPro" id="IPR003439">
    <property type="entry name" value="ABC_transporter-like_ATP-bd"/>
</dbReference>
<comment type="subcellular location">
    <subcellularLocation>
        <location evidence="1">Membrane</location>
        <topology evidence="1">Multi-pass membrane protein</topology>
    </subcellularLocation>
</comment>
<feature type="transmembrane region" description="Helical" evidence="9">
    <location>
        <begin position="667"/>
        <end position="688"/>
    </location>
</feature>
<name>A0A9N8PSV8_9PEZI</name>
<dbReference type="AlphaFoldDB" id="A0A9N8PSV8"/>
<dbReference type="InterPro" id="IPR027417">
    <property type="entry name" value="P-loop_NTPase"/>
</dbReference>
<reference evidence="12" key="1">
    <citation type="submission" date="2020-06" db="EMBL/GenBank/DDBJ databases">
        <authorList>
            <person name="Onetto C."/>
        </authorList>
    </citation>
    <scope>NUCLEOTIDE SEQUENCE</scope>
</reference>
<dbReference type="InterPro" id="IPR050173">
    <property type="entry name" value="ABC_transporter_C-like"/>
</dbReference>
<proteinExistence type="inferred from homology"/>
<evidence type="ECO:0000256" key="6">
    <source>
        <dbReference type="ARBA" id="ARBA00022840"/>
    </source>
</evidence>